<dbReference type="Gene3D" id="3.40.50.720">
    <property type="entry name" value="NAD(P)-binding Rossmann-like Domain"/>
    <property type="match status" value="1"/>
</dbReference>
<evidence type="ECO:0000256" key="5">
    <source>
        <dbReference type="ARBA" id="ARBA00022857"/>
    </source>
</evidence>
<dbReference type="InterPro" id="IPR013328">
    <property type="entry name" value="6PGD_dom2"/>
</dbReference>
<dbReference type="Pfam" id="PF08546">
    <property type="entry name" value="ApbA_C"/>
    <property type="match status" value="1"/>
</dbReference>
<evidence type="ECO:0000256" key="7">
    <source>
        <dbReference type="ARBA" id="ARBA00032024"/>
    </source>
</evidence>
<reference evidence="12 13" key="1">
    <citation type="submission" date="2021-12" db="EMBL/GenBank/DDBJ databases">
        <title>Discovery of the Pendulisporaceae a myxobacterial family with distinct sporulation behavior and unique specialized metabolism.</title>
        <authorList>
            <person name="Garcia R."/>
            <person name="Popoff A."/>
            <person name="Bader C.D."/>
            <person name="Loehr J."/>
            <person name="Walesch S."/>
            <person name="Walt C."/>
            <person name="Boldt J."/>
            <person name="Bunk B."/>
            <person name="Haeckl F.J.F.P.J."/>
            <person name="Gunesch A.P."/>
            <person name="Birkelbach J."/>
            <person name="Nuebel U."/>
            <person name="Pietschmann T."/>
            <person name="Bach T."/>
            <person name="Mueller R."/>
        </authorList>
    </citation>
    <scope>NUCLEOTIDE SEQUENCE [LARGE SCALE GENOMIC DNA]</scope>
    <source>
        <strain evidence="12 13">MSr12523</strain>
    </source>
</reference>
<dbReference type="Pfam" id="PF02558">
    <property type="entry name" value="ApbA"/>
    <property type="match status" value="1"/>
</dbReference>
<evidence type="ECO:0000256" key="9">
    <source>
        <dbReference type="RuleBase" id="RU362068"/>
    </source>
</evidence>
<dbReference type="SUPFAM" id="SSF48179">
    <property type="entry name" value="6-phosphogluconate dehydrogenase C-terminal domain-like"/>
    <property type="match status" value="1"/>
</dbReference>
<dbReference type="InterPro" id="IPR013332">
    <property type="entry name" value="KPR_N"/>
</dbReference>
<evidence type="ECO:0000256" key="4">
    <source>
        <dbReference type="ARBA" id="ARBA00019465"/>
    </source>
</evidence>
<keyword evidence="13" id="KW-1185">Reference proteome</keyword>
<comment type="similarity">
    <text evidence="2 9">Belongs to the ketopantoate reductase family.</text>
</comment>
<dbReference type="InterPro" id="IPR003710">
    <property type="entry name" value="ApbA"/>
</dbReference>
<comment type="function">
    <text evidence="9">Catalyzes the NADPH-dependent reduction of ketopantoate into pantoic acid.</text>
</comment>
<dbReference type="InterPro" id="IPR036291">
    <property type="entry name" value="NAD(P)-bd_dom_sf"/>
</dbReference>
<name>A0ABZ2K3N3_9BACT</name>
<evidence type="ECO:0000259" key="10">
    <source>
        <dbReference type="Pfam" id="PF02558"/>
    </source>
</evidence>
<dbReference type="EMBL" id="CP089982">
    <property type="protein sequence ID" value="WXA93237.1"/>
    <property type="molecule type" value="Genomic_DNA"/>
</dbReference>
<dbReference type="GO" id="GO:0008677">
    <property type="term" value="F:2-dehydropantoate 2-reductase activity"/>
    <property type="evidence" value="ECO:0007669"/>
    <property type="project" value="UniProtKB-EC"/>
</dbReference>
<gene>
    <name evidence="12" type="ORF">LZC95_43140</name>
</gene>
<dbReference type="RefSeq" id="WP_394843835.1">
    <property type="nucleotide sequence ID" value="NZ_CP089982.1"/>
</dbReference>
<evidence type="ECO:0000259" key="11">
    <source>
        <dbReference type="Pfam" id="PF08546"/>
    </source>
</evidence>
<protein>
    <recommendedName>
        <fullName evidence="4 9">2-dehydropantoate 2-reductase</fullName>
        <ecNumber evidence="3 9">1.1.1.169</ecNumber>
    </recommendedName>
    <alternativeName>
        <fullName evidence="7 9">Ketopantoate reductase</fullName>
    </alternativeName>
</protein>
<dbReference type="PANTHER" id="PTHR43765:SF2">
    <property type="entry name" value="2-DEHYDROPANTOATE 2-REDUCTASE"/>
    <property type="match status" value="1"/>
</dbReference>
<evidence type="ECO:0000256" key="2">
    <source>
        <dbReference type="ARBA" id="ARBA00007870"/>
    </source>
</evidence>
<organism evidence="12 13">
    <name type="scientific">Pendulispora brunnea</name>
    <dbReference type="NCBI Taxonomy" id="2905690"/>
    <lineage>
        <taxon>Bacteria</taxon>
        <taxon>Pseudomonadati</taxon>
        <taxon>Myxococcota</taxon>
        <taxon>Myxococcia</taxon>
        <taxon>Myxococcales</taxon>
        <taxon>Sorangiineae</taxon>
        <taxon>Pendulisporaceae</taxon>
        <taxon>Pendulispora</taxon>
    </lineage>
</organism>
<accession>A0ABZ2K3N3</accession>
<feature type="domain" description="Ketopantoate reductase C-terminal" evidence="11">
    <location>
        <begin position="178"/>
        <end position="316"/>
    </location>
</feature>
<dbReference type="InterPro" id="IPR008927">
    <property type="entry name" value="6-PGluconate_DH-like_C_sf"/>
</dbReference>
<dbReference type="PANTHER" id="PTHR43765">
    <property type="entry name" value="2-DEHYDROPANTOATE 2-REDUCTASE-RELATED"/>
    <property type="match status" value="1"/>
</dbReference>
<comment type="catalytic activity">
    <reaction evidence="8 9">
        <text>(R)-pantoate + NADP(+) = 2-dehydropantoate + NADPH + H(+)</text>
        <dbReference type="Rhea" id="RHEA:16233"/>
        <dbReference type="ChEBI" id="CHEBI:11561"/>
        <dbReference type="ChEBI" id="CHEBI:15378"/>
        <dbReference type="ChEBI" id="CHEBI:15980"/>
        <dbReference type="ChEBI" id="CHEBI:57783"/>
        <dbReference type="ChEBI" id="CHEBI:58349"/>
        <dbReference type="EC" id="1.1.1.169"/>
    </reaction>
</comment>
<proteinExistence type="inferred from homology"/>
<dbReference type="EC" id="1.1.1.169" evidence="3 9"/>
<evidence type="ECO:0000256" key="6">
    <source>
        <dbReference type="ARBA" id="ARBA00023002"/>
    </source>
</evidence>
<dbReference type="InterPro" id="IPR050838">
    <property type="entry name" value="Ketopantoate_reductase"/>
</dbReference>
<keyword evidence="9" id="KW-0566">Pantothenate biosynthesis</keyword>
<feature type="domain" description="Ketopantoate reductase N-terminal" evidence="10">
    <location>
        <begin position="5"/>
        <end position="154"/>
    </location>
</feature>
<dbReference type="InterPro" id="IPR013752">
    <property type="entry name" value="KPA_reductase"/>
</dbReference>
<keyword evidence="6 9" id="KW-0560">Oxidoreductase</keyword>
<dbReference type="NCBIfam" id="NF006083">
    <property type="entry name" value="PRK08229.1"/>
    <property type="match status" value="1"/>
</dbReference>
<evidence type="ECO:0000256" key="3">
    <source>
        <dbReference type="ARBA" id="ARBA00013014"/>
    </source>
</evidence>
<comment type="pathway">
    <text evidence="1 9">Cofactor biosynthesis; (R)-pantothenate biosynthesis; (R)-pantoate from 3-methyl-2-oxobutanoate: step 2/2.</text>
</comment>
<dbReference type="SUPFAM" id="SSF51735">
    <property type="entry name" value="NAD(P)-binding Rossmann-fold domains"/>
    <property type="match status" value="1"/>
</dbReference>
<dbReference type="NCBIfam" id="TIGR00745">
    <property type="entry name" value="apbA_panE"/>
    <property type="match status" value="1"/>
</dbReference>
<dbReference type="Gene3D" id="1.10.1040.10">
    <property type="entry name" value="N-(1-d-carboxylethyl)-l-norvaline Dehydrogenase, domain 2"/>
    <property type="match status" value="1"/>
</dbReference>
<keyword evidence="5 9" id="KW-0521">NADP</keyword>
<sequence>MSKEICIFGAGSIGCYVGGRLLAAGGSVSFIGRERLGRELQEHGLHLTDYLGADLRVPAAGVRFATDVSRPLQADLVLVTVKSSGTEEAARVLDAALEKPTVIVSFQNGVGNADVLRRHLPSHTVLAGMVLFNTVNSGKGHFHQGSQGSLDVEKHAALEPFVGLFERAGLPLHQQAAMRSVQWAKLLLNLNNAINALSDLPLKEQLSQRAYRRCAALAQLEGLRILRAAGIRPAQVTSLPPHWIPRLLGTPDWLFRRLAHKMIAIDPHARSSMWEDLNRGRPTEVDWINGELVRLASSVGQRAPVNERLTELVHEAEKGNRSPWSGEYLLAELAPRHVAS</sequence>
<dbReference type="Proteomes" id="UP001379533">
    <property type="component" value="Chromosome"/>
</dbReference>
<evidence type="ECO:0000313" key="13">
    <source>
        <dbReference type="Proteomes" id="UP001379533"/>
    </source>
</evidence>
<evidence type="ECO:0000313" key="12">
    <source>
        <dbReference type="EMBL" id="WXA93237.1"/>
    </source>
</evidence>
<evidence type="ECO:0000256" key="1">
    <source>
        <dbReference type="ARBA" id="ARBA00004994"/>
    </source>
</evidence>
<evidence type="ECO:0000256" key="8">
    <source>
        <dbReference type="ARBA" id="ARBA00048793"/>
    </source>
</evidence>
<dbReference type="PROSITE" id="PS51257">
    <property type="entry name" value="PROKAR_LIPOPROTEIN"/>
    <property type="match status" value="1"/>
</dbReference>